<gene>
    <name evidence="5" type="ORF">METZ01_LOCUS4667</name>
</gene>
<dbReference type="InterPro" id="IPR056744">
    <property type="entry name" value="TRM5/TYW2-like_N"/>
</dbReference>
<evidence type="ECO:0000256" key="3">
    <source>
        <dbReference type="ARBA" id="ARBA00022694"/>
    </source>
</evidence>
<dbReference type="Gene3D" id="3.40.50.150">
    <property type="entry name" value="Vaccinia Virus protein VP39"/>
    <property type="match status" value="1"/>
</dbReference>
<dbReference type="Pfam" id="PF25133">
    <property type="entry name" value="TYW2_N_2"/>
    <property type="match status" value="1"/>
</dbReference>
<dbReference type="GO" id="GO:0008175">
    <property type="term" value="F:tRNA methyltransferase activity"/>
    <property type="evidence" value="ECO:0007669"/>
    <property type="project" value="TreeGrafter"/>
</dbReference>
<evidence type="ECO:0000256" key="2">
    <source>
        <dbReference type="ARBA" id="ARBA00022691"/>
    </source>
</evidence>
<feature type="non-terminal residue" evidence="5">
    <location>
        <position position="275"/>
    </location>
</feature>
<evidence type="ECO:0000313" key="5">
    <source>
        <dbReference type="EMBL" id="SUZ51813.1"/>
    </source>
</evidence>
<dbReference type="Pfam" id="PF02475">
    <property type="entry name" value="TRM5-TYW2_MTfase"/>
    <property type="match status" value="1"/>
</dbReference>
<keyword evidence="3" id="KW-0819">tRNA processing</keyword>
<dbReference type="AlphaFoldDB" id="A0A381NE49"/>
<dbReference type="InterPro" id="IPR056743">
    <property type="entry name" value="TRM5-TYW2-like_MTfase"/>
</dbReference>
<sequence>MLVKQRETPFEQVAKLLPGWMKFDLPRKWKCIGSVLIIRIPEKLQGHAQEIAEAYSILPGISSVVKTGDISGELRQPSGVHLLYGDSTETTVIEYGISYRLDVAKQMWSAGNMGWRAGPRGPPRVKAIYDFHNPRVIMDCFAGVGYFALQMAKAYPNAKVIAIDKNPESIQYLRQNIELNSIVNIEVVNKDCRDEYRKADVIHLGYIGGTCDFLSHASNCLEYSGKIIFHEVYRDKWLGFKKRSDWDSMPANLSKKMNEHSCAVEAFARVKAYGP</sequence>
<dbReference type="GO" id="GO:0030488">
    <property type="term" value="P:tRNA methylation"/>
    <property type="evidence" value="ECO:0007669"/>
    <property type="project" value="TreeGrafter"/>
</dbReference>
<dbReference type="InterPro" id="IPR030382">
    <property type="entry name" value="MeTrfase_TRM5/TYW2"/>
</dbReference>
<accession>A0A381NE49</accession>
<dbReference type="PROSITE" id="PS51684">
    <property type="entry name" value="SAM_MT_TRM5_TYW2"/>
    <property type="match status" value="1"/>
</dbReference>
<dbReference type="GO" id="GO:0005737">
    <property type="term" value="C:cytoplasm"/>
    <property type="evidence" value="ECO:0007669"/>
    <property type="project" value="TreeGrafter"/>
</dbReference>
<dbReference type="CDD" id="cd02440">
    <property type="entry name" value="AdoMet_MTases"/>
    <property type="match status" value="1"/>
</dbReference>
<reference evidence="5" key="1">
    <citation type="submission" date="2018-05" db="EMBL/GenBank/DDBJ databases">
        <authorList>
            <person name="Lanie J.A."/>
            <person name="Ng W.-L."/>
            <person name="Kazmierczak K.M."/>
            <person name="Andrzejewski T.M."/>
            <person name="Davidsen T.M."/>
            <person name="Wayne K.J."/>
            <person name="Tettelin H."/>
            <person name="Glass J.I."/>
            <person name="Rusch D."/>
            <person name="Podicherti R."/>
            <person name="Tsui H.-C.T."/>
            <person name="Winkler M.E."/>
        </authorList>
    </citation>
    <scope>NUCLEOTIDE SEQUENCE</scope>
</reference>
<name>A0A381NE49_9ZZZZ</name>
<evidence type="ECO:0000259" key="4">
    <source>
        <dbReference type="PROSITE" id="PS51684"/>
    </source>
</evidence>
<dbReference type="InterPro" id="IPR029063">
    <property type="entry name" value="SAM-dependent_MTases_sf"/>
</dbReference>
<keyword evidence="1" id="KW-0808">Transferase</keyword>
<dbReference type="PANTHER" id="PTHR23245">
    <property type="entry name" value="TRNA METHYLTRANSFERASE"/>
    <property type="match status" value="1"/>
</dbReference>
<dbReference type="Gene3D" id="3.30.300.110">
    <property type="entry name" value="Met-10+ protein-like domains"/>
    <property type="match status" value="1"/>
</dbReference>
<proteinExistence type="predicted"/>
<organism evidence="5">
    <name type="scientific">marine metagenome</name>
    <dbReference type="NCBI Taxonomy" id="408172"/>
    <lineage>
        <taxon>unclassified sequences</taxon>
        <taxon>metagenomes</taxon>
        <taxon>ecological metagenomes</taxon>
    </lineage>
</organism>
<feature type="non-terminal residue" evidence="5">
    <location>
        <position position="1"/>
    </location>
</feature>
<protein>
    <recommendedName>
        <fullName evidence="4">SAM-dependent methyltransferase TRM5/TYW2-type domain-containing protein</fullName>
    </recommendedName>
</protein>
<evidence type="ECO:0000256" key="1">
    <source>
        <dbReference type="ARBA" id="ARBA00022679"/>
    </source>
</evidence>
<dbReference type="SUPFAM" id="SSF53335">
    <property type="entry name" value="S-adenosyl-L-methionine-dependent methyltransferases"/>
    <property type="match status" value="1"/>
</dbReference>
<keyword evidence="2" id="KW-0949">S-adenosyl-L-methionine</keyword>
<dbReference type="EMBL" id="UINC01000241">
    <property type="protein sequence ID" value="SUZ51813.1"/>
    <property type="molecule type" value="Genomic_DNA"/>
</dbReference>
<feature type="domain" description="SAM-dependent methyltransferase TRM5/TYW2-type" evidence="4">
    <location>
        <begin position="29"/>
        <end position="275"/>
    </location>
</feature>